<name>A0A9D9IXS9_9BACT</name>
<evidence type="ECO:0000313" key="3">
    <source>
        <dbReference type="EMBL" id="MBO8480959.1"/>
    </source>
</evidence>
<feature type="chain" id="PRO_5039172495" evidence="1">
    <location>
        <begin position="23"/>
        <end position="256"/>
    </location>
</feature>
<reference evidence="3" key="2">
    <citation type="journal article" date="2021" name="PeerJ">
        <title>Extensive microbial diversity within the chicken gut microbiome revealed by metagenomics and culture.</title>
        <authorList>
            <person name="Gilroy R."/>
            <person name="Ravi A."/>
            <person name="Getino M."/>
            <person name="Pursley I."/>
            <person name="Horton D.L."/>
            <person name="Alikhan N.F."/>
            <person name="Baker D."/>
            <person name="Gharbi K."/>
            <person name="Hall N."/>
            <person name="Watson M."/>
            <person name="Adriaenssens E.M."/>
            <person name="Foster-Nyarko E."/>
            <person name="Jarju S."/>
            <person name="Secka A."/>
            <person name="Antonio M."/>
            <person name="Oren A."/>
            <person name="Chaudhuri R.R."/>
            <person name="La Ragione R."/>
            <person name="Hildebrand F."/>
            <person name="Pallen M.J."/>
        </authorList>
    </citation>
    <scope>NUCLEOTIDE SEQUENCE</scope>
    <source>
        <strain evidence="3">B3-2255</strain>
    </source>
</reference>
<reference evidence="3" key="1">
    <citation type="submission" date="2020-10" db="EMBL/GenBank/DDBJ databases">
        <authorList>
            <person name="Gilroy R."/>
        </authorList>
    </citation>
    <scope>NUCLEOTIDE SEQUENCE</scope>
    <source>
        <strain evidence="3">B3-2255</strain>
    </source>
</reference>
<dbReference type="EMBL" id="JADILY010000003">
    <property type="protein sequence ID" value="MBO8480959.1"/>
    <property type="molecule type" value="Genomic_DNA"/>
</dbReference>
<sequence length="256" mass="29376">MIKKHIIAICLFAALWTVGAKAQEFTVGMTPGLTFNDSTDVIKPPKPVERCHLIGVNYSVGWGSLYTVPTVAAIREFSPFGVGITYTYLQDLWGMYSLFGLQTGLRYSREGFSYEDTNLKPYMTTFYEVAELPFNTFLHYEIFKGYVRLFVNAGAYFGYRLKVERPYLETEDFAATDWEESDNRFDYGIKAGGGIAIVLSPVEIHIECSYKHSFSPLFDPARDSQYYFNYTYPTQILLTVGLHFQLGRKIFIDDRR</sequence>
<comment type="caution">
    <text evidence="3">The sequence shown here is derived from an EMBL/GenBank/DDBJ whole genome shotgun (WGS) entry which is preliminary data.</text>
</comment>
<dbReference type="InterPro" id="IPR025665">
    <property type="entry name" value="Beta-barrel_OMP_2"/>
</dbReference>
<gene>
    <name evidence="3" type="ORF">IAC87_00200</name>
</gene>
<accession>A0A9D9IXS9</accession>
<feature type="signal peptide" evidence="1">
    <location>
        <begin position="1"/>
        <end position="22"/>
    </location>
</feature>
<feature type="domain" description="Outer membrane protein beta-barrel" evidence="2">
    <location>
        <begin position="98"/>
        <end position="219"/>
    </location>
</feature>
<evidence type="ECO:0000259" key="2">
    <source>
        <dbReference type="Pfam" id="PF13568"/>
    </source>
</evidence>
<evidence type="ECO:0000313" key="4">
    <source>
        <dbReference type="Proteomes" id="UP000823772"/>
    </source>
</evidence>
<dbReference type="Proteomes" id="UP000823772">
    <property type="component" value="Unassembled WGS sequence"/>
</dbReference>
<evidence type="ECO:0000256" key="1">
    <source>
        <dbReference type="SAM" id="SignalP"/>
    </source>
</evidence>
<proteinExistence type="predicted"/>
<protein>
    <submittedName>
        <fullName evidence="3">PorT family protein</fullName>
    </submittedName>
</protein>
<keyword evidence="1" id="KW-0732">Signal</keyword>
<dbReference type="AlphaFoldDB" id="A0A9D9IXS9"/>
<dbReference type="Pfam" id="PF13568">
    <property type="entry name" value="OMP_b-brl_2"/>
    <property type="match status" value="1"/>
</dbReference>
<organism evidence="3 4">
    <name type="scientific">Candidatus Merdivivens faecigallinarum</name>
    <dbReference type="NCBI Taxonomy" id="2840871"/>
    <lineage>
        <taxon>Bacteria</taxon>
        <taxon>Pseudomonadati</taxon>
        <taxon>Bacteroidota</taxon>
        <taxon>Bacteroidia</taxon>
        <taxon>Bacteroidales</taxon>
        <taxon>Muribaculaceae</taxon>
        <taxon>Muribaculaceae incertae sedis</taxon>
        <taxon>Candidatus Merdivivens</taxon>
    </lineage>
</organism>